<name>A0ABQ3R6Q8_STRRR</name>
<keyword evidence="2" id="KW-1185">Reference proteome</keyword>
<evidence type="ECO:0000313" key="1">
    <source>
        <dbReference type="EMBL" id="GHI51537.1"/>
    </source>
</evidence>
<dbReference type="EMBL" id="BNEA01000001">
    <property type="protein sequence ID" value="GHI51537.1"/>
    <property type="molecule type" value="Genomic_DNA"/>
</dbReference>
<sequence>MPAAGIAEEQIAEDAGGGTVRVCAVGTHRLSRPWAQGRSWYGSFGSRAWRFVSSLRVSTPWFDGFRRREFLAPGEFFPGDSGGTAPDSHRLPLLPPYMAWAVHHVPGRAVNLPLTWDARLC</sequence>
<accession>A0ABQ3R6Q8</accession>
<protein>
    <submittedName>
        <fullName evidence="1">Uncharacterized protein</fullName>
    </submittedName>
</protein>
<reference evidence="2" key="1">
    <citation type="submission" date="2023-07" db="EMBL/GenBank/DDBJ databases">
        <title>Whole genome shotgun sequence of Streptomyces achromogenes subsp. rubradiris NBRC 14000.</title>
        <authorList>
            <person name="Komaki H."/>
            <person name="Tamura T."/>
        </authorList>
    </citation>
    <scope>NUCLEOTIDE SEQUENCE [LARGE SCALE GENOMIC DNA]</scope>
    <source>
        <strain evidence="2">NBRC 14000</strain>
    </source>
</reference>
<proteinExistence type="predicted"/>
<gene>
    <name evidence="1" type="ORF">Srubr_13830</name>
</gene>
<comment type="caution">
    <text evidence="1">The sequence shown here is derived from an EMBL/GenBank/DDBJ whole genome shotgun (WGS) entry which is preliminary data.</text>
</comment>
<dbReference type="Proteomes" id="UP000646738">
    <property type="component" value="Unassembled WGS sequence"/>
</dbReference>
<evidence type="ECO:0000313" key="2">
    <source>
        <dbReference type="Proteomes" id="UP000646738"/>
    </source>
</evidence>
<organism evidence="1 2">
    <name type="scientific">Streptomyces rubradiris</name>
    <name type="common">Streptomyces achromogenes subsp. rubradiris</name>
    <dbReference type="NCBI Taxonomy" id="285531"/>
    <lineage>
        <taxon>Bacteria</taxon>
        <taxon>Bacillati</taxon>
        <taxon>Actinomycetota</taxon>
        <taxon>Actinomycetes</taxon>
        <taxon>Kitasatosporales</taxon>
        <taxon>Streptomycetaceae</taxon>
        <taxon>Streptomyces</taxon>
    </lineage>
</organism>